<organism evidence="1 2">
    <name type="scientific">Denitrobacterium detoxificans</name>
    <dbReference type="NCBI Taxonomy" id="79604"/>
    <lineage>
        <taxon>Bacteria</taxon>
        <taxon>Bacillati</taxon>
        <taxon>Actinomycetota</taxon>
        <taxon>Coriobacteriia</taxon>
        <taxon>Eggerthellales</taxon>
        <taxon>Eggerthellaceae</taxon>
        <taxon>Denitrobacterium</taxon>
    </lineage>
</organism>
<sequence length="79" mass="8635">MLTYSKIATMGHTALFEYYPEGDTSKPGVVSFDFDSGECEITCLADGDRHSRYANHLANALESQHAGDGVVPSGTIMWY</sequence>
<proteinExistence type="predicted"/>
<accession>A0A1H8UJB9</accession>
<dbReference type="Proteomes" id="UP000182975">
    <property type="component" value="Unassembled WGS sequence"/>
</dbReference>
<dbReference type="EMBL" id="FOEC01000023">
    <property type="protein sequence ID" value="SEP03322.1"/>
    <property type="molecule type" value="Genomic_DNA"/>
</dbReference>
<protein>
    <submittedName>
        <fullName evidence="1">Uncharacterized protein</fullName>
    </submittedName>
</protein>
<dbReference type="AlphaFoldDB" id="A0A1H8UJB9"/>
<evidence type="ECO:0000313" key="1">
    <source>
        <dbReference type="EMBL" id="SEP03322.1"/>
    </source>
</evidence>
<gene>
    <name evidence="1" type="ORF">SAMN02910314_01982</name>
</gene>
<reference evidence="2" key="1">
    <citation type="submission" date="2016-10" db="EMBL/GenBank/DDBJ databases">
        <authorList>
            <person name="Varghese N."/>
        </authorList>
    </citation>
    <scope>NUCLEOTIDE SEQUENCE [LARGE SCALE GENOMIC DNA]</scope>
    <source>
        <strain evidence="2">DSM 21843</strain>
    </source>
</reference>
<keyword evidence="2" id="KW-1185">Reference proteome</keyword>
<name>A0A1H8UJB9_9ACTN</name>
<evidence type="ECO:0000313" key="2">
    <source>
        <dbReference type="Proteomes" id="UP000182975"/>
    </source>
</evidence>